<evidence type="ECO:0000313" key="2">
    <source>
        <dbReference type="Proteomes" id="UP000789901"/>
    </source>
</evidence>
<sequence>FHTLPKCHQAFIDACNYEDIGVLIPPLDCVTRDCLFSDPPFENE</sequence>
<gene>
    <name evidence="1" type="ORF">GMARGA_LOCUS41055</name>
</gene>
<dbReference type="EMBL" id="CAJVQB010109654">
    <property type="protein sequence ID" value="CAG8852085.1"/>
    <property type="molecule type" value="Genomic_DNA"/>
</dbReference>
<protein>
    <submittedName>
        <fullName evidence="1">18496_t:CDS:1</fullName>
    </submittedName>
</protein>
<name>A0ABN7XD79_GIGMA</name>
<feature type="non-terminal residue" evidence="1">
    <location>
        <position position="1"/>
    </location>
</feature>
<organism evidence="1 2">
    <name type="scientific">Gigaspora margarita</name>
    <dbReference type="NCBI Taxonomy" id="4874"/>
    <lineage>
        <taxon>Eukaryota</taxon>
        <taxon>Fungi</taxon>
        <taxon>Fungi incertae sedis</taxon>
        <taxon>Mucoromycota</taxon>
        <taxon>Glomeromycotina</taxon>
        <taxon>Glomeromycetes</taxon>
        <taxon>Diversisporales</taxon>
        <taxon>Gigasporaceae</taxon>
        <taxon>Gigaspora</taxon>
    </lineage>
</organism>
<proteinExistence type="predicted"/>
<comment type="caution">
    <text evidence="1">The sequence shown here is derived from an EMBL/GenBank/DDBJ whole genome shotgun (WGS) entry which is preliminary data.</text>
</comment>
<dbReference type="Proteomes" id="UP000789901">
    <property type="component" value="Unassembled WGS sequence"/>
</dbReference>
<reference evidence="1 2" key="1">
    <citation type="submission" date="2021-06" db="EMBL/GenBank/DDBJ databases">
        <authorList>
            <person name="Kallberg Y."/>
            <person name="Tangrot J."/>
            <person name="Rosling A."/>
        </authorList>
    </citation>
    <scope>NUCLEOTIDE SEQUENCE [LARGE SCALE GENOMIC DNA]</scope>
    <source>
        <strain evidence="1 2">120-4 pot B 10/14</strain>
    </source>
</reference>
<accession>A0ABN7XD79</accession>
<keyword evidence="2" id="KW-1185">Reference proteome</keyword>
<evidence type="ECO:0000313" key="1">
    <source>
        <dbReference type="EMBL" id="CAG8852085.1"/>
    </source>
</evidence>